<organism evidence="2">
    <name type="scientific">Proboscia inermis</name>
    <dbReference type="NCBI Taxonomy" id="420281"/>
    <lineage>
        <taxon>Eukaryota</taxon>
        <taxon>Sar</taxon>
        <taxon>Stramenopiles</taxon>
        <taxon>Ochrophyta</taxon>
        <taxon>Bacillariophyta</taxon>
        <taxon>Coscinodiscophyceae</taxon>
        <taxon>Rhizosoleniophycidae</taxon>
        <taxon>Rhizosoleniales</taxon>
        <taxon>Rhizosoleniaceae</taxon>
        <taxon>Proboscia</taxon>
    </lineage>
</organism>
<name>A0A7S0C7H8_9STRA</name>
<sequence>MAPGMEMGTGNQILGRGRGNKSPTLGMGTGTVDRIPDSVLGTGTESNDDNQLRSVARRARILCYGRGGRIPLAALEMDKRREKRILGQGRGTESPSLRWEQGRATEVTTQCWGWKRGRGTEYST</sequence>
<accession>A0A7S0C7H8</accession>
<proteinExistence type="predicted"/>
<dbReference type="EMBL" id="HBEL01024590">
    <property type="protein sequence ID" value="CAD8415341.1"/>
    <property type="molecule type" value="Transcribed_RNA"/>
</dbReference>
<evidence type="ECO:0000313" key="2">
    <source>
        <dbReference type="EMBL" id="CAD8415341.1"/>
    </source>
</evidence>
<gene>
    <name evidence="2" type="ORF">PINE0816_LOCUS11476</name>
</gene>
<reference evidence="2" key="1">
    <citation type="submission" date="2021-01" db="EMBL/GenBank/DDBJ databases">
        <authorList>
            <person name="Corre E."/>
            <person name="Pelletier E."/>
            <person name="Niang G."/>
            <person name="Scheremetjew M."/>
            <person name="Finn R."/>
            <person name="Kale V."/>
            <person name="Holt S."/>
            <person name="Cochrane G."/>
            <person name="Meng A."/>
            <person name="Brown T."/>
            <person name="Cohen L."/>
        </authorList>
    </citation>
    <scope>NUCLEOTIDE SEQUENCE</scope>
    <source>
        <strain evidence="2">CCAP1064/1</strain>
    </source>
</reference>
<protein>
    <submittedName>
        <fullName evidence="2">Uncharacterized protein</fullName>
    </submittedName>
</protein>
<feature type="region of interest" description="Disordered" evidence="1">
    <location>
        <begin position="1"/>
        <end position="51"/>
    </location>
</feature>
<evidence type="ECO:0000256" key="1">
    <source>
        <dbReference type="SAM" id="MobiDB-lite"/>
    </source>
</evidence>
<dbReference type="AlphaFoldDB" id="A0A7S0C7H8"/>